<dbReference type="PANTHER" id="PTHR36575:SF2">
    <property type="entry name" value="CHITIN-BINDING TYPE-4 DOMAIN-CONTAINING PROTEIN-RELATED"/>
    <property type="match status" value="1"/>
</dbReference>
<dbReference type="PANTHER" id="PTHR36575">
    <property type="entry name" value="BINDING PROTEIN, PUTATIVE (AFU_ORTHOLOGUE AFUA_1G14430)-RELATED"/>
    <property type="match status" value="1"/>
</dbReference>
<protein>
    <recommendedName>
        <fullName evidence="7">Chitin-binding type-4 domain-containing protein</fullName>
    </recommendedName>
</protein>
<keyword evidence="2" id="KW-0186">Copper</keyword>
<evidence type="ECO:0008006" key="7">
    <source>
        <dbReference type="Google" id="ProtNLM"/>
    </source>
</evidence>
<reference evidence="5 6" key="1">
    <citation type="submission" date="2017-10" db="EMBL/GenBank/DDBJ databases">
        <title>Comparative genomics in systemic dimorphic fungi from Ajellomycetaceae.</title>
        <authorList>
            <person name="Munoz J.F."/>
            <person name="Mcewen J.G."/>
            <person name="Clay O.K."/>
            <person name="Cuomo C.A."/>
        </authorList>
    </citation>
    <scope>NUCLEOTIDE SEQUENCE [LARGE SCALE GENOMIC DNA]</scope>
    <source>
        <strain evidence="5 6">UAMH7299</strain>
    </source>
</reference>
<evidence type="ECO:0000313" key="5">
    <source>
        <dbReference type="EMBL" id="PGH26405.1"/>
    </source>
</evidence>
<dbReference type="AlphaFoldDB" id="A0A2B7YYL2"/>
<sequence length="214" mass="23878">MHLLPTAFVGLIFAVQTYAHGLLAKPATRAPDAATAAVCGQTMVDFYKQDNTSYPEALIRADGLDEDYDAENCNLWLCKGFQFEDNTENVFEYKPGDVVDLEVFIRIAHLGYANVSVVDTATNTVVGDFLKLWEDGYADPEDSPDFPEDQTNFSVTIPELDGKCTQAGECVIQWYWFGQGQTYESCIDFTVPAPELEPEPEETECAGRTRSWRS</sequence>
<feature type="chain" id="PRO_5013038653" description="Chitin-binding type-4 domain-containing protein" evidence="4">
    <location>
        <begin position="20"/>
        <end position="214"/>
    </location>
</feature>
<accession>A0A2B7YYL2</accession>
<evidence type="ECO:0000313" key="6">
    <source>
        <dbReference type="Proteomes" id="UP000224634"/>
    </source>
</evidence>
<dbReference type="OrthoDB" id="120613at2759"/>
<comment type="caution">
    <text evidence="5">The sequence shown here is derived from an EMBL/GenBank/DDBJ whole genome shotgun (WGS) entry which is preliminary data.</text>
</comment>
<evidence type="ECO:0000256" key="2">
    <source>
        <dbReference type="ARBA" id="ARBA00023008"/>
    </source>
</evidence>
<dbReference type="Proteomes" id="UP000224634">
    <property type="component" value="Unassembled WGS sequence"/>
</dbReference>
<evidence type="ECO:0000256" key="1">
    <source>
        <dbReference type="ARBA" id="ARBA00001973"/>
    </source>
</evidence>
<evidence type="ECO:0000256" key="4">
    <source>
        <dbReference type="SAM" id="SignalP"/>
    </source>
</evidence>
<feature type="signal peptide" evidence="4">
    <location>
        <begin position="1"/>
        <end position="19"/>
    </location>
</feature>
<dbReference type="Gene3D" id="2.70.50.70">
    <property type="match status" value="1"/>
</dbReference>
<dbReference type="InterPro" id="IPR052282">
    <property type="entry name" value="Starch-active_LPMO"/>
</dbReference>
<dbReference type="EMBL" id="PDNA01000017">
    <property type="protein sequence ID" value="PGH26405.1"/>
    <property type="molecule type" value="Genomic_DNA"/>
</dbReference>
<proteinExistence type="predicted"/>
<organism evidence="5 6">
    <name type="scientific">Polytolypa hystricis (strain UAMH7299)</name>
    <dbReference type="NCBI Taxonomy" id="1447883"/>
    <lineage>
        <taxon>Eukaryota</taxon>
        <taxon>Fungi</taxon>
        <taxon>Dikarya</taxon>
        <taxon>Ascomycota</taxon>
        <taxon>Pezizomycotina</taxon>
        <taxon>Eurotiomycetes</taxon>
        <taxon>Eurotiomycetidae</taxon>
        <taxon>Onygenales</taxon>
        <taxon>Onygenales incertae sedis</taxon>
        <taxon>Polytolypa</taxon>
    </lineage>
</organism>
<feature type="region of interest" description="Disordered" evidence="3">
    <location>
        <begin position="195"/>
        <end position="214"/>
    </location>
</feature>
<keyword evidence="6" id="KW-1185">Reference proteome</keyword>
<name>A0A2B7YYL2_POLH7</name>
<comment type="cofactor">
    <cofactor evidence="1">
        <name>Cu(2+)</name>
        <dbReference type="ChEBI" id="CHEBI:29036"/>
    </cofactor>
</comment>
<gene>
    <name evidence="5" type="ORF">AJ80_01903</name>
</gene>
<evidence type="ECO:0000256" key="3">
    <source>
        <dbReference type="SAM" id="MobiDB-lite"/>
    </source>
</evidence>
<keyword evidence="4" id="KW-0732">Signal</keyword>